<dbReference type="InterPro" id="IPR045035">
    <property type="entry name" value="YSL-like"/>
</dbReference>
<comment type="caution">
    <text evidence="8">The sequence shown here is derived from an EMBL/GenBank/DDBJ whole genome shotgun (WGS) entry which is preliminary data.</text>
</comment>
<evidence type="ECO:0000256" key="6">
    <source>
        <dbReference type="ARBA" id="ARBA00023136"/>
    </source>
</evidence>
<evidence type="ECO:0000256" key="1">
    <source>
        <dbReference type="ARBA" id="ARBA00004141"/>
    </source>
</evidence>
<evidence type="ECO:0000256" key="7">
    <source>
        <dbReference type="SAM" id="Phobius"/>
    </source>
</evidence>
<proteinExistence type="inferred from homology"/>
<keyword evidence="4 7" id="KW-0812">Transmembrane</keyword>
<dbReference type="OrthoDB" id="845657at2759"/>
<dbReference type="Proteomes" id="UP000886595">
    <property type="component" value="Unassembled WGS sequence"/>
</dbReference>
<feature type="transmembrane region" description="Helical" evidence="7">
    <location>
        <begin position="12"/>
        <end position="33"/>
    </location>
</feature>
<organism evidence="8 9">
    <name type="scientific">Brassica carinata</name>
    <name type="common">Ethiopian mustard</name>
    <name type="synonym">Abyssinian cabbage</name>
    <dbReference type="NCBI Taxonomy" id="52824"/>
    <lineage>
        <taxon>Eukaryota</taxon>
        <taxon>Viridiplantae</taxon>
        <taxon>Streptophyta</taxon>
        <taxon>Embryophyta</taxon>
        <taxon>Tracheophyta</taxon>
        <taxon>Spermatophyta</taxon>
        <taxon>Magnoliopsida</taxon>
        <taxon>eudicotyledons</taxon>
        <taxon>Gunneridae</taxon>
        <taxon>Pentapetalae</taxon>
        <taxon>rosids</taxon>
        <taxon>malvids</taxon>
        <taxon>Brassicales</taxon>
        <taxon>Brassicaceae</taxon>
        <taxon>Brassiceae</taxon>
        <taxon>Brassica</taxon>
    </lineage>
</organism>
<evidence type="ECO:0000313" key="8">
    <source>
        <dbReference type="EMBL" id="KAG2255315.1"/>
    </source>
</evidence>
<evidence type="ECO:0000256" key="2">
    <source>
        <dbReference type="ARBA" id="ARBA00010276"/>
    </source>
</evidence>
<keyword evidence="6 7" id="KW-0472">Membrane</keyword>
<evidence type="ECO:0000256" key="3">
    <source>
        <dbReference type="ARBA" id="ARBA00022448"/>
    </source>
</evidence>
<evidence type="ECO:0000313" key="9">
    <source>
        <dbReference type="Proteomes" id="UP000886595"/>
    </source>
</evidence>
<sequence>MAKLGVEGVSSLPRDCLVLCYAFFGFAILINVVKDGLGNRWGRFVPLPMAMAIPFFLGPYFAIDMCVGSLVLFVWERLDAPRAEALQQQWLLV</sequence>
<comment type="subcellular location">
    <subcellularLocation>
        <location evidence="1">Membrane</location>
        <topology evidence="1">Multi-pass membrane protein</topology>
    </subcellularLocation>
</comment>
<reference evidence="8 9" key="1">
    <citation type="submission" date="2020-02" db="EMBL/GenBank/DDBJ databases">
        <authorList>
            <person name="Ma Q."/>
            <person name="Huang Y."/>
            <person name="Song X."/>
            <person name="Pei D."/>
        </authorList>
    </citation>
    <scope>NUCLEOTIDE SEQUENCE [LARGE SCALE GENOMIC DNA]</scope>
    <source>
        <strain evidence="8">Sxm20200214</strain>
        <tissue evidence="8">Leaf</tissue>
    </source>
</reference>
<evidence type="ECO:0000256" key="5">
    <source>
        <dbReference type="ARBA" id="ARBA00022989"/>
    </source>
</evidence>
<feature type="transmembrane region" description="Helical" evidence="7">
    <location>
        <begin position="53"/>
        <end position="75"/>
    </location>
</feature>
<dbReference type="Pfam" id="PF03169">
    <property type="entry name" value="OPT"/>
    <property type="match status" value="1"/>
</dbReference>
<dbReference type="AlphaFoldDB" id="A0A8X7TUM9"/>
<keyword evidence="5 7" id="KW-1133">Transmembrane helix</keyword>
<comment type="similarity">
    <text evidence="2">Belongs to the YSL (TC 2.A.67.2) family.</text>
</comment>
<dbReference type="InterPro" id="IPR004813">
    <property type="entry name" value="OPT"/>
</dbReference>
<keyword evidence="3" id="KW-0813">Transport</keyword>
<name>A0A8X7TUM9_BRACI</name>
<keyword evidence="9" id="KW-1185">Reference proteome</keyword>
<dbReference type="PANTHER" id="PTHR31645">
    <property type="entry name" value="OLIGOPEPTIDE TRANSPORTER YGL114W-RELATED"/>
    <property type="match status" value="1"/>
</dbReference>
<dbReference type="PANTHER" id="PTHR31645:SF76">
    <property type="entry name" value="METAL-NICOTIANAMINE TRANSPORTER YSL8-RELATED"/>
    <property type="match status" value="1"/>
</dbReference>
<dbReference type="GO" id="GO:0035673">
    <property type="term" value="F:oligopeptide transmembrane transporter activity"/>
    <property type="evidence" value="ECO:0007669"/>
    <property type="project" value="InterPro"/>
</dbReference>
<evidence type="ECO:0000256" key="4">
    <source>
        <dbReference type="ARBA" id="ARBA00022692"/>
    </source>
</evidence>
<dbReference type="EMBL" id="JAAMPC010000015">
    <property type="protein sequence ID" value="KAG2255315.1"/>
    <property type="molecule type" value="Genomic_DNA"/>
</dbReference>
<dbReference type="GO" id="GO:0016020">
    <property type="term" value="C:membrane"/>
    <property type="evidence" value="ECO:0007669"/>
    <property type="project" value="UniProtKB-SubCell"/>
</dbReference>
<accession>A0A8X7TUM9</accession>
<protein>
    <submittedName>
        <fullName evidence="8">Uncharacterized protein</fullName>
    </submittedName>
</protein>
<gene>
    <name evidence="8" type="ORF">Bca52824_074609</name>
</gene>